<evidence type="ECO:0000256" key="8">
    <source>
        <dbReference type="ARBA" id="ARBA00022960"/>
    </source>
</evidence>
<accession>A0ABR7IPZ1</accession>
<evidence type="ECO:0000313" key="19">
    <source>
        <dbReference type="Proteomes" id="UP000649151"/>
    </source>
</evidence>
<dbReference type="HAMAP" id="MF_01006">
    <property type="entry name" value="Undec_diphosphatase"/>
    <property type="match status" value="1"/>
</dbReference>
<feature type="transmembrane region" description="Helical" evidence="17">
    <location>
        <begin position="262"/>
        <end position="282"/>
    </location>
</feature>
<keyword evidence="12 17" id="KW-0046">Antibiotic resistance</keyword>
<dbReference type="PANTHER" id="PTHR30622">
    <property type="entry name" value="UNDECAPRENYL-DIPHOSPHATASE"/>
    <property type="match status" value="1"/>
</dbReference>
<feature type="transmembrane region" description="Helical" evidence="17">
    <location>
        <begin position="46"/>
        <end position="65"/>
    </location>
</feature>
<keyword evidence="19" id="KW-1185">Reference proteome</keyword>
<dbReference type="PANTHER" id="PTHR30622:SF2">
    <property type="entry name" value="UNDECAPRENYL-DIPHOSPHATASE"/>
    <property type="match status" value="1"/>
</dbReference>
<feature type="transmembrane region" description="Helical" evidence="17">
    <location>
        <begin position="199"/>
        <end position="220"/>
    </location>
</feature>
<organism evidence="18 19">
    <name type="scientific">Clostridium facile</name>
    <dbReference type="NCBI Taxonomy" id="2763035"/>
    <lineage>
        <taxon>Bacteria</taxon>
        <taxon>Bacillati</taxon>
        <taxon>Bacillota</taxon>
        <taxon>Clostridia</taxon>
        <taxon>Eubacteriales</taxon>
        <taxon>Clostridiaceae</taxon>
        <taxon>Clostridium</taxon>
    </lineage>
</organism>
<evidence type="ECO:0000256" key="17">
    <source>
        <dbReference type="HAMAP-Rule" id="MF_01006"/>
    </source>
</evidence>
<comment type="function">
    <text evidence="17">Catalyzes the dephosphorylation of undecaprenyl diphosphate (UPP). Confers resistance to bacitracin.</text>
</comment>
<evidence type="ECO:0000256" key="2">
    <source>
        <dbReference type="ARBA" id="ARBA00010621"/>
    </source>
</evidence>
<evidence type="ECO:0000256" key="15">
    <source>
        <dbReference type="ARBA" id="ARBA00032932"/>
    </source>
</evidence>
<evidence type="ECO:0000256" key="6">
    <source>
        <dbReference type="ARBA" id="ARBA00022692"/>
    </source>
</evidence>
<gene>
    <name evidence="17" type="primary">uppP</name>
    <name evidence="18" type="ORF">H8Z77_04110</name>
</gene>
<feature type="transmembrane region" description="Helical" evidence="17">
    <location>
        <begin position="226"/>
        <end position="250"/>
    </location>
</feature>
<evidence type="ECO:0000256" key="7">
    <source>
        <dbReference type="ARBA" id="ARBA00022801"/>
    </source>
</evidence>
<evidence type="ECO:0000256" key="10">
    <source>
        <dbReference type="ARBA" id="ARBA00022989"/>
    </source>
</evidence>
<evidence type="ECO:0000256" key="16">
    <source>
        <dbReference type="ARBA" id="ARBA00047594"/>
    </source>
</evidence>
<evidence type="ECO:0000256" key="14">
    <source>
        <dbReference type="ARBA" id="ARBA00032707"/>
    </source>
</evidence>
<proteinExistence type="inferred from homology"/>
<evidence type="ECO:0000256" key="11">
    <source>
        <dbReference type="ARBA" id="ARBA00023136"/>
    </source>
</evidence>
<name>A0ABR7IPZ1_9CLOT</name>
<evidence type="ECO:0000313" key="18">
    <source>
        <dbReference type="EMBL" id="MBC5787210.1"/>
    </source>
</evidence>
<feature type="transmembrane region" description="Helical" evidence="17">
    <location>
        <begin position="129"/>
        <end position="146"/>
    </location>
</feature>
<dbReference type="EMBL" id="JACOQK010000001">
    <property type="protein sequence ID" value="MBC5787210.1"/>
    <property type="molecule type" value="Genomic_DNA"/>
</dbReference>
<comment type="catalytic activity">
    <reaction evidence="16 17">
        <text>di-trans,octa-cis-undecaprenyl diphosphate + H2O = di-trans,octa-cis-undecaprenyl phosphate + phosphate + H(+)</text>
        <dbReference type="Rhea" id="RHEA:28094"/>
        <dbReference type="ChEBI" id="CHEBI:15377"/>
        <dbReference type="ChEBI" id="CHEBI:15378"/>
        <dbReference type="ChEBI" id="CHEBI:43474"/>
        <dbReference type="ChEBI" id="CHEBI:58405"/>
        <dbReference type="ChEBI" id="CHEBI:60392"/>
        <dbReference type="EC" id="3.6.1.27"/>
    </reaction>
</comment>
<comment type="subcellular location">
    <subcellularLocation>
        <location evidence="1 17">Cell membrane</location>
        <topology evidence="1 17">Multi-pass membrane protein</topology>
    </subcellularLocation>
</comment>
<evidence type="ECO:0000256" key="1">
    <source>
        <dbReference type="ARBA" id="ARBA00004651"/>
    </source>
</evidence>
<sequence>MEENILSIIESFIQAIVQGLTEFLPVSSSGHLSLVQHFFGVNGESAVFFTILLHLGTLVAVFIAFRELIWKLIKEFFSMIKDIFTGKFSFKKMNPERNMIIMLIIALLPLIPVYFFKDFFTGVASDADIIVEGICFLYTATILFLSDRCGHGKKTIGQINTRNALTIGIFQCVALLPGVSRSGSTISAGLFCGLSRKTAVEFSFVLGIPAIIGGCLSEFGDLNAEGVASIGIAPMIIGFVVSAVVGFLAIKLVQWLINSDKFKIFAIYTAILGVIVLVLGIIEHVSGQTIMQMIA</sequence>
<comment type="miscellaneous">
    <text evidence="17">Bacitracin is thought to be involved in the inhibition of peptidoglycan synthesis by sequestering undecaprenyl diphosphate, thereby reducing the pool of lipid carrier available.</text>
</comment>
<evidence type="ECO:0000256" key="9">
    <source>
        <dbReference type="ARBA" id="ARBA00022984"/>
    </source>
</evidence>
<dbReference type="InterPro" id="IPR003824">
    <property type="entry name" value="UppP"/>
</dbReference>
<dbReference type="Pfam" id="PF02673">
    <property type="entry name" value="BacA"/>
    <property type="match status" value="1"/>
</dbReference>
<evidence type="ECO:0000256" key="12">
    <source>
        <dbReference type="ARBA" id="ARBA00023251"/>
    </source>
</evidence>
<dbReference type="Proteomes" id="UP000649151">
    <property type="component" value="Unassembled WGS sequence"/>
</dbReference>
<keyword evidence="10 17" id="KW-1133">Transmembrane helix</keyword>
<evidence type="ECO:0000256" key="4">
    <source>
        <dbReference type="ARBA" id="ARBA00021581"/>
    </source>
</evidence>
<evidence type="ECO:0000256" key="5">
    <source>
        <dbReference type="ARBA" id="ARBA00022475"/>
    </source>
</evidence>
<reference evidence="18 19" key="1">
    <citation type="submission" date="2020-08" db="EMBL/GenBank/DDBJ databases">
        <title>Genome public.</title>
        <authorList>
            <person name="Liu C."/>
            <person name="Sun Q."/>
        </authorList>
    </citation>
    <scope>NUCLEOTIDE SEQUENCE [LARGE SCALE GENOMIC DNA]</scope>
    <source>
        <strain evidence="18 19">NSJ-27</strain>
    </source>
</reference>
<keyword evidence="8 17" id="KW-0133">Cell shape</keyword>
<comment type="similarity">
    <text evidence="2 17">Belongs to the UppP family.</text>
</comment>
<keyword evidence="6 17" id="KW-0812">Transmembrane</keyword>
<keyword evidence="7 17" id="KW-0378">Hydrolase</keyword>
<dbReference type="EC" id="3.6.1.27" evidence="3 17"/>
<protein>
    <recommendedName>
        <fullName evidence="4 17">Undecaprenyl-diphosphatase</fullName>
        <ecNumber evidence="3 17">3.6.1.27</ecNumber>
    </recommendedName>
    <alternativeName>
        <fullName evidence="15 17">Bacitracin resistance protein</fullName>
    </alternativeName>
    <alternativeName>
        <fullName evidence="14 17">Undecaprenyl pyrophosphate phosphatase</fullName>
    </alternativeName>
</protein>
<keyword evidence="13 17" id="KW-0961">Cell wall biogenesis/degradation</keyword>
<comment type="caution">
    <text evidence="18">The sequence shown here is derived from an EMBL/GenBank/DDBJ whole genome shotgun (WGS) entry which is preliminary data.</text>
</comment>
<keyword evidence="11 17" id="KW-0472">Membrane</keyword>
<keyword evidence="5 17" id="KW-1003">Cell membrane</keyword>
<evidence type="ECO:0000256" key="13">
    <source>
        <dbReference type="ARBA" id="ARBA00023316"/>
    </source>
</evidence>
<keyword evidence="9 17" id="KW-0573">Peptidoglycan synthesis</keyword>
<evidence type="ECO:0000256" key="3">
    <source>
        <dbReference type="ARBA" id="ARBA00012374"/>
    </source>
</evidence>
<feature type="transmembrane region" description="Helical" evidence="17">
    <location>
        <begin position="99"/>
        <end position="117"/>
    </location>
</feature>